<dbReference type="InterPro" id="IPR051019">
    <property type="entry name" value="VLCFA-Steroid_DH"/>
</dbReference>
<dbReference type="InterPro" id="IPR002347">
    <property type="entry name" value="SDR_fam"/>
</dbReference>
<proteinExistence type="predicted"/>
<dbReference type="Pfam" id="PF00106">
    <property type="entry name" value="adh_short"/>
    <property type="match status" value="1"/>
</dbReference>
<keyword evidence="1" id="KW-0560">Oxidoreductase</keyword>
<reference evidence="2" key="1">
    <citation type="submission" date="2015-06" db="UniProtKB">
        <authorList>
            <consortium name="EnsemblPlants"/>
        </authorList>
    </citation>
    <scope>IDENTIFICATION</scope>
</reference>
<dbReference type="GO" id="GO:0045703">
    <property type="term" value="F:ketoreductase activity"/>
    <property type="evidence" value="ECO:0007669"/>
    <property type="project" value="TreeGrafter"/>
</dbReference>
<evidence type="ECO:0000313" key="2">
    <source>
        <dbReference type="EnsemblPlants" id="EMT33014"/>
    </source>
</evidence>
<dbReference type="InterPro" id="IPR036291">
    <property type="entry name" value="NAD(P)-bd_dom_sf"/>
</dbReference>
<dbReference type="GO" id="GO:0005783">
    <property type="term" value="C:endoplasmic reticulum"/>
    <property type="evidence" value="ECO:0007669"/>
    <property type="project" value="TreeGrafter"/>
</dbReference>
<dbReference type="EnsemblPlants" id="EMT33014">
    <property type="protein sequence ID" value="EMT33014"/>
    <property type="gene ID" value="F775_14637"/>
</dbReference>
<accession>M8CEZ6</accession>
<evidence type="ECO:0000256" key="1">
    <source>
        <dbReference type="ARBA" id="ARBA00023002"/>
    </source>
</evidence>
<sequence length="230" mass="25199">MNLVLVGRNPAKLRDISAAISKAAPAVQTKTVMFNLSLVSTAQGDEAMRRLRQTVEELDVGVLVNNAGVLEPPAAFLHGAGVEAWVNMIRVNLLALTEVTAAVIPGMVERGRGAVAPFFVTAVMASGFSEAKLFEPLTPTPDDYARAAVRWIGHGALCVPNLMHQIVWFIAYVVPDWLLEGLLLSEHLWQRKELRRMSALPRAPAGIRDVLRRTQDLGMMNMAELQRPSQ</sequence>
<organism evidence="2">
    <name type="scientific">Aegilops tauschii</name>
    <name type="common">Tausch's goatgrass</name>
    <name type="synonym">Aegilops squarrosa</name>
    <dbReference type="NCBI Taxonomy" id="37682"/>
    <lineage>
        <taxon>Eukaryota</taxon>
        <taxon>Viridiplantae</taxon>
        <taxon>Streptophyta</taxon>
        <taxon>Embryophyta</taxon>
        <taxon>Tracheophyta</taxon>
        <taxon>Spermatophyta</taxon>
        <taxon>Magnoliopsida</taxon>
        <taxon>Liliopsida</taxon>
        <taxon>Poales</taxon>
        <taxon>Poaceae</taxon>
        <taxon>BOP clade</taxon>
        <taxon>Pooideae</taxon>
        <taxon>Triticodae</taxon>
        <taxon>Triticeae</taxon>
        <taxon>Triticinae</taxon>
        <taxon>Aegilops</taxon>
    </lineage>
</organism>
<dbReference type="SUPFAM" id="SSF51735">
    <property type="entry name" value="NAD(P)-binding Rossmann-fold domains"/>
    <property type="match status" value="1"/>
</dbReference>
<name>M8CEZ6_AEGTA</name>
<dbReference type="AlphaFoldDB" id="M8CEZ6"/>
<protein>
    <submittedName>
        <fullName evidence="2">Estradiol 17-beta-dehydrogenase 12</fullName>
    </submittedName>
</protein>
<dbReference type="PANTHER" id="PTHR43899">
    <property type="entry name" value="RH59310P"/>
    <property type="match status" value="1"/>
</dbReference>
<dbReference type="PANTHER" id="PTHR43899:SF27">
    <property type="entry name" value="B-KETO ACYL REDUCTASE"/>
    <property type="match status" value="1"/>
</dbReference>
<dbReference type="Gene3D" id="3.40.50.720">
    <property type="entry name" value="NAD(P)-binding Rossmann-like Domain"/>
    <property type="match status" value="1"/>
</dbReference>